<gene>
    <name evidence="1" type="ORF">SFRICE_029100</name>
</gene>
<proteinExistence type="predicted"/>
<sequence>MSLHRDLKLVELLIKQLFEVEEKALDVFISGESMKQIQRGDVITGFPFNIMRDTLRERETIMPNVSYHLESSTLLNYVVCPWMFKGPLVLKLTSIVAGGATEVANYWTKIIESFTKETTTIPSFTLSEEELNEGTLADTNYVRYRLTHPRQTTLNAAHEYEPLAWLETSRVPCQIVTWRQCILVVELNKLAGNDTHVRFNSSFGNRSVVRWPDLLTYLLQAYNNNSANEIISTVTQMLKM</sequence>
<organism evidence="1">
    <name type="scientific">Spodoptera frugiperda</name>
    <name type="common">Fall armyworm</name>
    <dbReference type="NCBI Taxonomy" id="7108"/>
    <lineage>
        <taxon>Eukaryota</taxon>
        <taxon>Metazoa</taxon>
        <taxon>Ecdysozoa</taxon>
        <taxon>Arthropoda</taxon>
        <taxon>Hexapoda</taxon>
        <taxon>Insecta</taxon>
        <taxon>Pterygota</taxon>
        <taxon>Neoptera</taxon>
        <taxon>Endopterygota</taxon>
        <taxon>Lepidoptera</taxon>
        <taxon>Glossata</taxon>
        <taxon>Ditrysia</taxon>
        <taxon>Noctuoidea</taxon>
        <taxon>Noctuidae</taxon>
        <taxon>Amphipyrinae</taxon>
        <taxon>Spodoptera</taxon>
    </lineage>
</organism>
<accession>A0A2H1W707</accession>
<dbReference type="EMBL" id="ODYU01006750">
    <property type="protein sequence ID" value="SOQ48885.1"/>
    <property type="molecule type" value="Genomic_DNA"/>
</dbReference>
<reference evidence="1" key="1">
    <citation type="submission" date="2016-07" db="EMBL/GenBank/DDBJ databases">
        <authorList>
            <person name="Bretaudeau A."/>
        </authorList>
    </citation>
    <scope>NUCLEOTIDE SEQUENCE</scope>
    <source>
        <strain evidence="1">Rice</strain>
        <tissue evidence="1">Whole body</tissue>
    </source>
</reference>
<evidence type="ECO:0000313" key="1">
    <source>
        <dbReference type="EMBL" id="SOQ48885.1"/>
    </source>
</evidence>
<dbReference type="AlphaFoldDB" id="A0A2H1W707"/>
<name>A0A2H1W707_SPOFR</name>
<protein>
    <submittedName>
        <fullName evidence="1">SFRICE_029100</fullName>
    </submittedName>
</protein>